<evidence type="ECO:0000313" key="1">
    <source>
        <dbReference type="EMBL" id="MEK0184414.1"/>
    </source>
</evidence>
<gene>
    <name evidence="1" type="ORF">WMG39_06050</name>
</gene>
<sequence>MAATIGGTIKVKVDVAYVTDPKFAGVYTGDFSYDDTHLTKVGTEFLVMNDGDYQARPGLLSLNFRFLDFAESLTPVTYTASDDLNFPDNPVLAFENGVPTQFGFNVFGVNKSGVLDGNNRFMFGDPGIFQFFLRDGAVTGGGLVTLEINESPPTAVPENASPLASLFAFLGLGAAHLWRKSRKGNN</sequence>
<evidence type="ECO:0000313" key="2">
    <source>
        <dbReference type="Proteomes" id="UP001384579"/>
    </source>
</evidence>
<organism evidence="1 2">
    <name type="scientific">Microcoleus anatoxicus PTRS2</name>
    <dbReference type="NCBI Taxonomy" id="2705321"/>
    <lineage>
        <taxon>Bacteria</taxon>
        <taxon>Bacillati</taxon>
        <taxon>Cyanobacteriota</taxon>
        <taxon>Cyanophyceae</taxon>
        <taxon>Oscillatoriophycideae</taxon>
        <taxon>Oscillatoriales</taxon>
        <taxon>Microcoleaceae</taxon>
        <taxon>Microcoleus</taxon>
        <taxon>Microcoleus anatoxicus</taxon>
    </lineage>
</organism>
<comment type="caution">
    <text evidence="1">The sequence shown here is derived from an EMBL/GenBank/DDBJ whole genome shotgun (WGS) entry which is preliminary data.</text>
</comment>
<dbReference type="RefSeq" id="WP_194010834.1">
    <property type="nucleotide sequence ID" value="NZ_JBBLXS010000050.1"/>
</dbReference>
<dbReference type="EMBL" id="JBBLXS010000050">
    <property type="protein sequence ID" value="MEK0184414.1"/>
    <property type="molecule type" value="Genomic_DNA"/>
</dbReference>
<protein>
    <recommendedName>
        <fullName evidence="3">PEP-CTERM sorting domain-containing protein</fullName>
    </recommendedName>
</protein>
<proteinExistence type="predicted"/>
<name>A0ABU8YJ53_9CYAN</name>
<keyword evidence="2" id="KW-1185">Reference proteome</keyword>
<dbReference type="Proteomes" id="UP001384579">
    <property type="component" value="Unassembled WGS sequence"/>
</dbReference>
<accession>A0ABU8YJ53</accession>
<evidence type="ECO:0008006" key="3">
    <source>
        <dbReference type="Google" id="ProtNLM"/>
    </source>
</evidence>
<reference evidence="1 2" key="1">
    <citation type="journal article" date="2020" name="Harmful Algae">
        <title>Molecular and morphological characterization of a novel dihydroanatoxin-a producing Microcoleus species (cyanobacteria) from the Russian River, California, USA.</title>
        <authorList>
            <person name="Conklin K.Y."/>
            <person name="Stancheva R."/>
            <person name="Otten T.G."/>
            <person name="Fadness R."/>
            <person name="Boyer G.L."/>
            <person name="Read B."/>
            <person name="Zhang X."/>
            <person name="Sheath R.G."/>
        </authorList>
    </citation>
    <scope>NUCLEOTIDE SEQUENCE [LARGE SCALE GENOMIC DNA]</scope>
    <source>
        <strain evidence="1 2">PTRS2</strain>
    </source>
</reference>